<feature type="transmembrane region" description="Helical" evidence="1">
    <location>
        <begin position="57"/>
        <end position="77"/>
    </location>
</feature>
<dbReference type="STRING" id="563192.HMPREF0179_05069"/>
<reference evidence="2 3" key="1">
    <citation type="submission" date="2010-10" db="EMBL/GenBank/DDBJ databases">
        <authorList>
            <consortium name="The Broad Institute Genome Sequencing Platform"/>
            <person name="Ward D."/>
            <person name="Earl A."/>
            <person name="Feldgarden M."/>
            <person name="Young S.K."/>
            <person name="Gargeya S."/>
            <person name="Zeng Q."/>
            <person name="Alvarado L."/>
            <person name="Berlin A."/>
            <person name="Bochicchio J."/>
            <person name="Chapman S.B."/>
            <person name="Chen Z."/>
            <person name="Freedman E."/>
            <person name="Gellesch M."/>
            <person name="Goldberg J."/>
            <person name="Griggs A."/>
            <person name="Gujja S."/>
            <person name="Heilman E."/>
            <person name="Heiman D."/>
            <person name="Howarth C."/>
            <person name="Mehta T."/>
            <person name="Neiman D."/>
            <person name="Pearson M."/>
            <person name="Roberts A."/>
            <person name="Saif S."/>
            <person name="Shea T."/>
            <person name="Shenoy N."/>
            <person name="Sisk P."/>
            <person name="Stolte C."/>
            <person name="Sykes S."/>
            <person name="White J."/>
            <person name="Yandava C."/>
            <person name="Allen-Vercoe E."/>
            <person name="Sibley C."/>
            <person name="Ambrose C.E."/>
            <person name="Strauss J."/>
            <person name="Daigneault M."/>
            <person name="Haas B."/>
            <person name="Nusbaum C."/>
            <person name="Birren B."/>
        </authorList>
    </citation>
    <scope>NUCLEOTIDE SEQUENCE [LARGE SCALE GENOMIC DNA]</scope>
    <source>
        <strain evidence="2 3">3_1_6</strain>
    </source>
</reference>
<dbReference type="Proteomes" id="UP000006034">
    <property type="component" value="Unassembled WGS sequence"/>
</dbReference>
<feature type="transmembrane region" description="Helical" evidence="1">
    <location>
        <begin position="97"/>
        <end position="118"/>
    </location>
</feature>
<keyword evidence="1" id="KW-1133">Transmembrane helix</keyword>
<evidence type="ECO:0000313" key="3">
    <source>
        <dbReference type="Proteomes" id="UP000006034"/>
    </source>
</evidence>
<keyword evidence="3" id="KW-1185">Reference proteome</keyword>
<proteinExistence type="predicted"/>
<organism evidence="2 3">
    <name type="scientific">Bilophila wadsworthia (strain 3_1_6)</name>
    <dbReference type="NCBI Taxonomy" id="563192"/>
    <lineage>
        <taxon>Bacteria</taxon>
        <taxon>Pseudomonadati</taxon>
        <taxon>Thermodesulfobacteriota</taxon>
        <taxon>Desulfovibrionia</taxon>
        <taxon>Desulfovibrionales</taxon>
        <taxon>Desulfovibrionaceae</taxon>
        <taxon>Bilophila</taxon>
    </lineage>
</organism>
<sequence length="138" mass="16550">MCQNDLISFQHIYEESKNIYKLLFTLNGAAVISLVTLIISYDKNDVLKGFELLSGNLFWFVLTILFSLCIIICIYTYKFYLWARRDRVYSHKFIKYYNNAIIAGMWSANLILFFKFYIRNIMFIFCFEIWNNNSMMLS</sequence>
<evidence type="ECO:0000256" key="1">
    <source>
        <dbReference type="SAM" id="Phobius"/>
    </source>
</evidence>
<name>S2LKL6_BILW3</name>
<dbReference type="EMBL" id="ADCP02000001">
    <property type="protein sequence ID" value="EPC05784.1"/>
    <property type="molecule type" value="Genomic_DNA"/>
</dbReference>
<keyword evidence="1" id="KW-0812">Transmembrane</keyword>
<comment type="caution">
    <text evidence="2">The sequence shown here is derived from an EMBL/GenBank/DDBJ whole genome shotgun (WGS) entry which is preliminary data.</text>
</comment>
<gene>
    <name evidence="2" type="ORF">HMPREF0179_05069</name>
</gene>
<protein>
    <submittedName>
        <fullName evidence="2">Uncharacterized protein</fullName>
    </submittedName>
</protein>
<keyword evidence="1" id="KW-0472">Membrane</keyword>
<evidence type="ECO:0000313" key="2">
    <source>
        <dbReference type="EMBL" id="EPC05784.1"/>
    </source>
</evidence>
<dbReference type="HOGENOM" id="CLU_1851266_0_0_7"/>
<reference evidence="2 3" key="2">
    <citation type="submission" date="2013-04" db="EMBL/GenBank/DDBJ databases">
        <title>The Genome Sequence of Bilophila wadsworthia 3_1_6.</title>
        <authorList>
            <consortium name="The Broad Institute Genomics Platform"/>
            <person name="Earl A."/>
            <person name="Ward D."/>
            <person name="Feldgarden M."/>
            <person name="Gevers D."/>
            <person name="Sibley C."/>
            <person name="Strauss J."/>
            <person name="Allen-Vercoe E."/>
            <person name="Walker B."/>
            <person name="Young S."/>
            <person name="Zeng Q."/>
            <person name="Gargeya S."/>
            <person name="Fitzgerald M."/>
            <person name="Haas B."/>
            <person name="Abouelleil A."/>
            <person name="Allen A.W."/>
            <person name="Alvarado L."/>
            <person name="Arachchi H.M."/>
            <person name="Berlin A.M."/>
            <person name="Chapman S.B."/>
            <person name="Gainer-Dewar J."/>
            <person name="Goldberg J."/>
            <person name="Griggs A."/>
            <person name="Gujja S."/>
            <person name="Hansen M."/>
            <person name="Howarth C."/>
            <person name="Imamovic A."/>
            <person name="Ireland A."/>
            <person name="Larimer J."/>
            <person name="McCowan C."/>
            <person name="Murphy C."/>
            <person name="Pearson M."/>
            <person name="Poon T.W."/>
            <person name="Priest M."/>
            <person name="Roberts A."/>
            <person name="Saif S."/>
            <person name="Shea T."/>
            <person name="Sisk P."/>
            <person name="Sykes S."/>
            <person name="Wortman J."/>
            <person name="Nusbaum C."/>
            <person name="Birren B."/>
        </authorList>
    </citation>
    <scope>NUCLEOTIDE SEQUENCE [LARGE SCALE GENOMIC DNA]</scope>
    <source>
        <strain evidence="2 3">3_1_6</strain>
    </source>
</reference>
<dbReference type="AlphaFoldDB" id="S2LKL6"/>
<accession>S2LKL6</accession>
<feature type="transmembrane region" description="Helical" evidence="1">
    <location>
        <begin position="20"/>
        <end position="41"/>
    </location>
</feature>